<feature type="region of interest" description="Disordered" evidence="1">
    <location>
        <begin position="1"/>
        <end position="27"/>
    </location>
</feature>
<name>A0A6J4I0T2_9BACT</name>
<protein>
    <recommendedName>
        <fullName evidence="3">DUF1579 domain-containing protein</fullName>
    </recommendedName>
</protein>
<proteinExistence type="predicted"/>
<evidence type="ECO:0000256" key="1">
    <source>
        <dbReference type="SAM" id="MobiDB-lite"/>
    </source>
</evidence>
<organism evidence="2">
    <name type="scientific">uncultured Armatimonadetes bacterium</name>
    <dbReference type="NCBI Taxonomy" id="157466"/>
    <lineage>
        <taxon>Bacteria</taxon>
        <taxon>Bacillati</taxon>
        <taxon>Armatimonadota</taxon>
        <taxon>environmental samples</taxon>
    </lineage>
</organism>
<evidence type="ECO:0008006" key="3">
    <source>
        <dbReference type="Google" id="ProtNLM"/>
    </source>
</evidence>
<dbReference type="AlphaFoldDB" id="A0A6J4I0T2"/>
<gene>
    <name evidence="2" type="ORF">AVDCRST_MAG63-1360</name>
</gene>
<sequence>MSTASMSSTQTRDEEETGMGTRPVPEHQWLQKLVGEWRVETEMTTGPGQPAHRSEGTERVTSPGGLWAFAEGRAAMPDGTAMDHFSALGYDVSFREYRGCWFASMSSHLWKQTGTLSADGRVMTLDCVGPSMTRDGETANYRDVIEILDEDHRTLTSYGQDDDGHWHEFMKARYTRV</sequence>
<reference evidence="2" key="1">
    <citation type="submission" date="2020-02" db="EMBL/GenBank/DDBJ databases">
        <authorList>
            <person name="Meier V. D."/>
        </authorList>
    </citation>
    <scope>NUCLEOTIDE SEQUENCE</scope>
    <source>
        <strain evidence="2">AVDCRST_MAG63</strain>
    </source>
</reference>
<feature type="compositionally biased region" description="Polar residues" evidence="1">
    <location>
        <begin position="1"/>
        <end position="10"/>
    </location>
</feature>
<evidence type="ECO:0000313" key="2">
    <source>
        <dbReference type="EMBL" id="CAA9239490.1"/>
    </source>
</evidence>
<accession>A0A6J4I0T2</accession>
<dbReference type="InterPro" id="IPR011473">
    <property type="entry name" value="DUF1579"/>
</dbReference>
<dbReference type="EMBL" id="CADCTO010000181">
    <property type="protein sequence ID" value="CAA9239490.1"/>
    <property type="molecule type" value="Genomic_DNA"/>
</dbReference>
<dbReference type="Pfam" id="PF07617">
    <property type="entry name" value="DUF1579"/>
    <property type="match status" value="1"/>
</dbReference>